<dbReference type="EMBL" id="JTDF01021927">
    <property type="protein sequence ID" value="KAF8561208.1"/>
    <property type="molecule type" value="Genomic_DNA"/>
</dbReference>
<reference evidence="1 2" key="1">
    <citation type="submission" date="2019-07" db="EMBL/GenBank/DDBJ databases">
        <title>Annotation for the trematode Paragonimus westermani.</title>
        <authorList>
            <person name="Choi Y.-J."/>
        </authorList>
    </citation>
    <scope>NUCLEOTIDE SEQUENCE [LARGE SCALE GENOMIC DNA]</scope>
    <source>
        <strain evidence="1">180907_Pwestermani</strain>
    </source>
</reference>
<protein>
    <submittedName>
        <fullName evidence="1">Uncharacterized protein</fullName>
    </submittedName>
</protein>
<evidence type="ECO:0000313" key="2">
    <source>
        <dbReference type="Proteomes" id="UP000699462"/>
    </source>
</evidence>
<accession>A0A8T0D3B1</accession>
<organism evidence="1 2">
    <name type="scientific">Paragonimus westermani</name>
    <dbReference type="NCBI Taxonomy" id="34504"/>
    <lineage>
        <taxon>Eukaryota</taxon>
        <taxon>Metazoa</taxon>
        <taxon>Spiralia</taxon>
        <taxon>Lophotrochozoa</taxon>
        <taxon>Platyhelminthes</taxon>
        <taxon>Trematoda</taxon>
        <taxon>Digenea</taxon>
        <taxon>Plagiorchiida</taxon>
        <taxon>Troglotremata</taxon>
        <taxon>Troglotrematidae</taxon>
        <taxon>Paragonimus</taxon>
    </lineage>
</organism>
<evidence type="ECO:0000313" key="1">
    <source>
        <dbReference type="EMBL" id="KAF8561208.1"/>
    </source>
</evidence>
<proteinExistence type="predicted"/>
<gene>
    <name evidence="1" type="ORF">P879_05471</name>
</gene>
<dbReference type="AlphaFoldDB" id="A0A8T0D3B1"/>
<dbReference type="Proteomes" id="UP000699462">
    <property type="component" value="Unassembled WGS sequence"/>
</dbReference>
<comment type="caution">
    <text evidence="1">The sequence shown here is derived from an EMBL/GenBank/DDBJ whole genome shotgun (WGS) entry which is preliminary data.</text>
</comment>
<sequence>MSITPEDSKAILRFQQIQFEAAKTRLLESLTRLTLQPPSPTESTSLDVIANSIMEFHYDPGAGLVQTARRCLQRRTQTQRRCLTCSTTASISSFRKIAGSSPSMKQLGHCRKFSVSVPLRSMPVINV</sequence>
<name>A0A8T0D3B1_9TREM</name>
<keyword evidence="2" id="KW-1185">Reference proteome</keyword>